<organism evidence="13 14">
    <name type="scientific">Rhodococcus ruber</name>
    <dbReference type="NCBI Taxonomy" id="1830"/>
    <lineage>
        <taxon>Bacteria</taxon>
        <taxon>Bacillati</taxon>
        <taxon>Actinomycetota</taxon>
        <taxon>Actinomycetes</taxon>
        <taxon>Mycobacteriales</taxon>
        <taxon>Nocardiaceae</taxon>
        <taxon>Rhodococcus</taxon>
    </lineage>
</organism>
<comment type="cofactor">
    <cofactor evidence="2">
        <name>a divalent metal cation</name>
        <dbReference type="ChEBI" id="CHEBI:60240"/>
    </cofactor>
</comment>
<evidence type="ECO:0000256" key="9">
    <source>
        <dbReference type="ARBA" id="ARBA00029596"/>
    </source>
</evidence>
<evidence type="ECO:0000313" key="14">
    <source>
        <dbReference type="Proteomes" id="UP001081071"/>
    </source>
</evidence>
<dbReference type="GO" id="GO:0008168">
    <property type="term" value="F:methyltransferase activity"/>
    <property type="evidence" value="ECO:0007669"/>
    <property type="project" value="UniProtKB-KW"/>
</dbReference>
<comment type="catalytic activity">
    <reaction evidence="12">
        <text>oxaloacetate + H(+) = pyruvate + CO2</text>
        <dbReference type="Rhea" id="RHEA:15641"/>
        <dbReference type="ChEBI" id="CHEBI:15361"/>
        <dbReference type="ChEBI" id="CHEBI:15378"/>
        <dbReference type="ChEBI" id="CHEBI:16452"/>
        <dbReference type="ChEBI" id="CHEBI:16526"/>
        <dbReference type="EC" id="4.1.1.112"/>
    </reaction>
</comment>
<dbReference type="CDD" id="cd16841">
    <property type="entry name" value="RraA_family"/>
    <property type="match status" value="1"/>
</dbReference>
<comment type="similarity">
    <text evidence="3">Belongs to the class II aldolase/RraA-like family.</text>
</comment>
<dbReference type="EMBL" id="JAPWIJ010000002">
    <property type="protein sequence ID" value="MCZ4518123.1"/>
    <property type="molecule type" value="Genomic_DNA"/>
</dbReference>
<evidence type="ECO:0000256" key="3">
    <source>
        <dbReference type="ARBA" id="ARBA00008621"/>
    </source>
</evidence>
<dbReference type="Gene3D" id="3.50.30.40">
    <property type="entry name" value="Ribonuclease E inhibitor RraA/RraA-like"/>
    <property type="match status" value="1"/>
</dbReference>
<dbReference type="EC" id="4.1.3.17" evidence="5"/>
<name>A0ABT4MAZ3_9NOCA</name>
<accession>A0ABT4MAZ3</accession>
<evidence type="ECO:0000256" key="5">
    <source>
        <dbReference type="ARBA" id="ARBA00012213"/>
    </source>
</evidence>
<dbReference type="GO" id="GO:0032259">
    <property type="term" value="P:methylation"/>
    <property type="evidence" value="ECO:0007669"/>
    <property type="project" value="UniProtKB-KW"/>
</dbReference>
<keyword evidence="13" id="KW-0808">Transferase</keyword>
<protein>
    <recommendedName>
        <fullName evidence="7">Putative 4-hydroxy-4-methyl-2-oxoglutarate aldolase</fullName>
        <ecNumber evidence="6">4.1.1.112</ecNumber>
        <ecNumber evidence="5">4.1.3.17</ecNumber>
    </recommendedName>
    <alternativeName>
        <fullName evidence="11">Oxaloacetate decarboxylase</fullName>
    </alternativeName>
    <alternativeName>
        <fullName evidence="9">Regulator of ribonuclease activity homolog</fullName>
    </alternativeName>
    <alternativeName>
        <fullName evidence="10">RraA-like protein</fullName>
    </alternativeName>
</protein>
<proteinExistence type="inferred from homology"/>
<gene>
    <name evidence="13" type="ORF">O4220_06300</name>
</gene>
<evidence type="ECO:0000256" key="4">
    <source>
        <dbReference type="ARBA" id="ARBA00011233"/>
    </source>
</evidence>
<comment type="caution">
    <text evidence="13">The sequence shown here is derived from an EMBL/GenBank/DDBJ whole genome shotgun (WGS) entry which is preliminary data.</text>
</comment>
<evidence type="ECO:0000256" key="12">
    <source>
        <dbReference type="ARBA" id="ARBA00047973"/>
    </source>
</evidence>
<dbReference type="Pfam" id="PF03737">
    <property type="entry name" value="RraA-like"/>
    <property type="match status" value="1"/>
</dbReference>
<sequence>MSTETYSATAVSDDMIARFSRVPAANVGDAQERFGIIAGLRPIWAGAAVTGRAYTVWTRSGDNLYIHKALDDARPGDVIVVNGSGDDTRALIGDLIGIRAKSLGIAGFVIDGAVRDADALAELGLPVFARSVTPAGPYKNGPGRLNEPVALGGVVVSPGDIIVADADGVVVVKSADVDDVIVAAEEVVAREASKRESFSARSH</sequence>
<dbReference type="InterPro" id="IPR036704">
    <property type="entry name" value="RraA/RraA-like_sf"/>
</dbReference>
<evidence type="ECO:0000256" key="6">
    <source>
        <dbReference type="ARBA" id="ARBA00012947"/>
    </source>
</evidence>
<dbReference type="Proteomes" id="UP001081071">
    <property type="component" value="Unassembled WGS sequence"/>
</dbReference>
<dbReference type="InterPro" id="IPR005493">
    <property type="entry name" value="RraA/RraA-like"/>
</dbReference>
<evidence type="ECO:0000313" key="13">
    <source>
        <dbReference type="EMBL" id="MCZ4518123.1"/>
    </source>
</evidence>
<comment type="function">
    <text evidence="8">Catalyzes the aldol cleavage of 4-hydroxy-4-methyl-2-oxoglutarate (HMG) into 2 molecules of pyruvate. Also contains a secondary oxaloacetate (OAA) decarboxylase activity due to the common pyruvate enolate transition state formed following C-C bond cleavage in the retro-aldol and decarboxylation reactions.</text>
</comment>
<evidence type="ECO:0000256" key="11">
    <source>
        <dbReference type="ARBA" id="ARBA00032305"/>
    </source>
</evidence>
<evidence type="ECO:0000256" key="10">
    <source>
        <dbReference type="ARBA" id="ARBA00030169"/>
    </source>
</evidence>
<dbReference type="RefSeq" id="WP_269602824.1">
    <property type="nucleotide sequence ID" value="NZ_JAPWIJ010000002.1"/>
</dbReference>
<comment type="catalytic activity">
    <reaction evidence="1">
        <text>4-hydroxy-4-methyl-2-oxoglutarate = 2 pyruvate</text>
        <dbReference type="Rhea" id="RHEA:22748"/>
        <dbReference type="ChEBI" id="CHEBI:15361"/>
        <dbReference type="ChEBI" id="CHEBI:58276"/>
        <dbReference type="EC" id="4.1.3.17"/>
    </reaction>
</comment>
<dbReference type="NCBIfam" id="NF004850">
    <property type="entry name" value="PRK06201.1"/>
    <property type="match status" value="1"/>
</dbReference>
<dbReference type="SUPFAM" id="SSF89562">
    <property type="entry name" value="RraA-like"/>
    <property type="match status" value="1"/>
</dbReference>
<dbReference type="PANTHER" id="PTHR33254:SF4">
    <property type="entry name" value="4-HYDROXY-4-METHYL-2-OXOGLUTARATE ALDOLASE 3-RELATED"/>
    <property type="match status" value="1"/>
</dbReference>
<keyword evidence="13" id="KW-0489">Methyltransferase</keyword>
<evidence type="ECO:0000256" key="7">
    <source>
        <dbReference type="ARBA" id="ARBA00016549"/>
    </source>
</evidence>
<comment type="subunit">
    <text evidence="4">Homotrimer.</text>
</comment>
<evidence type="ECO:0000256" key="8">
    <source>
        <dbReference type="ARBA" id="ARBA00025046"/>
    </source>
</evidence>
<dbReference type="PANTHER" id="PTHR33254">
    <property type="entry name" value="4-HYDROXY-4-METHYL-2-OXOGLUTARATE ALDOLASE 3-RELATED"/>
    <property type="match status" value="1"/>
</dbReference>
<reference evidence="13" key="1">
    <citation type="submission" date="2022-12" db="EMBL/GenBank/DDBJ databases">
        <authorList>
            <person name="Krivoruchko A.V."/>
            <person name="Elkin A."/>
        </authorList>
    </citation>
    <scope>NUCLEOTIDE SEQUENCE</scope>
    <source>
        <strain evidence="13">IEGM 1391</strain>
    </source>
</reference>
<evidence type="ECO:0000256" key="2">
    <source>
        <dbReference type="ARBA" id="ARBA00001968"/>
    </source>
</evidence>
<dbReference type="EC" id="4.1.1.112" evidence="6"/>
<keyword evidence="14" id="KW-1185">Reference proteome</keyword>
<evidence type="ECO:0000256" key="1">
    <source>
        <dbReference type="ARBA" id="ARBA00001342"/>
    </source>
</evidence>